<gene>
    <name evidence="2" type="primary">Nfu_g_1_006897</name>
</gene>
<feature type="region of interest" description="Disordered" evidence="1">
    <location>
        <begin position="29"/>
        <end position="70"/>
    </location>
</feature>
<name>A0A1A8BDZ5_NOTKA</name>
<proteinExistence type="predicted"/>
<dbReference type="AlphaFoldDB" id="A0A1A8BDZ5"/>
<reference evidence="2" key="2">
    <citation type="submission" date="2016-06" db="EMBL/GenBank/DDBJ databases">
        <title>The genome of a short-lived fish provides insights into sex chromosome evolution and the genetic control of aging.</title>
        <authorList>
            <person name="Reichwald K."/>
            <person name="Felder M."/>
            <person name="Petzold A."/>
            <person name="Koch P."/>
            <person name="Groth M."/>
            <person name="Platzer M."/>
        </authorList>
    </citation>
    <scope>NUCLEOTIDE SEQUENCE</scope>
    <source>
        <tissue evidence="2">Brain</tissue>
    </source>
</reference>
<evidence type="ECO:0000313" key="2">
    <source>
        <dbReference type="EMBL" id="SBP65128.1"/>
    </source>
</evidence>
<accession>A0A1A8BDZ5</accession>
<protein>
    <submittedName>
        <fullName evidence="2">Uncharacterized protein</fullName>
    </submittedName>
</protein>
<evidence type="ECO:0000256" key="1">
    <source>
        <dbReference type="SAM" id="MobiDB-lite"/>
    </source>
</evidence>
<dbReference type="EMBL" id="HADZ01001187">
    <property type="protein sequence ID" value="SBP65128.1"/>
    <property type="molecule type" value="Transcribed_RNA"/>
</dbReference>
<reference evidence="2" key="1">
    <citation type="submission" date="2016-05" db="EMBL/GenBank/DDBJ databases">
        <authorList>
            <person name="Lavstsen T."/>
            <person name="Jespersen J.S."/>
        </authorList>
    </citation>
    <scope>NUCLEOTIDE SEQUENCE</scope>
    <source>
        <tissue evidence="2">Brain</tissue>
    </source>
</reference>
<feature type="non-terminal residue" evidence="2">
    <location>
        <position position="1"/>
    </location>
</feature>
<sequence>DDGNFVIYGWKPIGPQTLATWSCTTSVAPPDHLPPTGIIDKSSSADRQRPTPGVKGCEELWSSANSRGMK</sequence>
<organism evidence="2">
    <name type="scientific">Nothobranchius kadleci</name>
    <name type="common">African annual killifish</name>
    <dbReference type="NCBI Taxonomy" id="1051664"/>
    <lineage>
        <taxon>Eukaryota</taxon>
        <taxon>Metazoa</taxon>
        <taxon>Chordata</taxon>
        <taxon>Craniata</taxon>
        <taxon>Vertebrata</taxon>
        <taxon>Euteleostomi</taxon>
        <taxon>Actinopterygii</taxon>
        <taxon>Neopterygii</taxon>
        <taxon>Teleostei</taxon>
        <taxon>Neoteleostei</taxon>
        <taxon>Acanthomorphata</taxon>
        <taxon>Ovalentaria</taxon>
        <taxon>Atherinomorphae</taxon>
        <taxon>Cyprinodontiformes</taxon>
        <taxon>Nothobranchiidae</taxon>
        <taxon>Nothobranchius</taxon>
    </lineage>
</organism>